<dbReference type="AlphaFoldDB" id="A0A4Y2BTC7"/>
<sequence length="137" mass="15290">MLSLKECNKVFPILQTIGLFSTIASAGESDLGPSCLGNSFLTVELQSAKGDSHRFLFWFMVSSYLPYRIGLEIKLCNCVGQCSRTDQLFGLILIVEPANRTYFKNDEASHTYFFSFNVTILRKERDGIFCSCLCGSG</sequence>
<evidence type="ECO:0000313" key="2">
    <source>
        <dbReference type="Proteomes" id="UP000499080"/>
    </source>
</evidence>
<dbReference type="EMBL" id="BGPR01084186">
    <property type="protein sequence ID" value="GBL94414.1"/>
    <property type="molecule type" value="Genomic_DNA"/>
</dbReference>
<proteinExistence type="predicted"/>
<evidence type="ECO:0000313" key="1">
    <source>
        <dbReference type="EMBL" id="GBL94414.1"/>
    </source>
</evidence>
<organism evidence="1 2">
    <name type="scientific">Araneus ventricosus</name>
    <name type="common">Orbweaver spider</name>
    <name type="synonym">Epeira ventricosa</name>
    <dbReference type="NCBI Taxonomy" id="182803"/>
    <lineage>
        <taxon>Eukaryota</taxon>
        <taxon>Metazoa</taxon>
        <taxon>Ecdysozoa</taxon>
        <taxon>Arthropoda</taxon>
        <taxon>Chelicerata</taxon>
        <taxon>Arachnida</taxon>
        <taxon>Araneae</taxon>
        <taxon>Araneomorphae</taxon>
        <taxon>Entelegynae</taxon>
        <taxon>Araneoidea</taxon>
        <taxon>Araneidae</taxon>
        <taxon>Araneus</taxon>
    </lineage>
</organism>
<reference evidence="1 2" key="1">
    <citation type="journal article" date="2019" name="Sci. Rep.">
        <title>Orb-weaving spider Araneus ventricosus genome elucidates the spidroin gene catalogue.</title>
        <authorList>
            <person name="Kono N."/>
            <person name="Nakamura H."/>
            <person name="Ohtoshi R."/>
            <person name="Moran D.A.P."/>
            <person name="Shinohara A."/>
            <person name="Yoshida Y."/>
            <person name="Fujiwara M."/>
            <person name="Mori M."/>
            <person name="Tomita M."/>
            <person name="Arakawa K."/>
        </authorList>
    </citation>
    <scope>NUCLEOTIDE SEQUENCE [LARGE SCALE GENOMIC DNA]</scope>
</reference>
<keyword evidence="2" id="KW-1185">Reference proteome</keyword>
<accession>A0A4Y2BTC7</accession>
<gene>
    <name evidence="1" type="ORF">AVEN_16696_1</name>
</gene>
<dbReference type="Proteomes" id="UP000499080">
    <property type="component" value="Unassembled WGS sequence"/>
</dbReference>
<protein>
    <submittedName>
        <fullName evidence="1">Uncharacterized protein</fullName>
    </submittedName>
</protein>
<name>A0A4Y2BTC7_ARAVE</name>
<comment type="caution">
    <text evidence="1">The sequence shown here is derived from an EMBL/GenBank/DDBJ whole genome shotgun (WGS) entry which is preliminary data.</text>
</comment>